<keyword evidence="3 5" id="KW-0560">Oxidoreductase</keyword>
<dbReference type="SUPFAM" id="SSF51735">
    <property type="entry name" value="NAD(P)-binding Rossmann-fold domains"/>
    <property type="match status" value="1"/>
</dbReference>
<feature type="domain" description="D-isomer specific 2-hydroxyacid dehydrogenase NAD-binding" evidence="7">
    <location>
        <begin position="107"/>
        <end position="283"/>
    </location>
</feature>
<evidence type="ECO:0000313" key="8">
    <source>
        <dbReference type="EMBL" id="SNY29142.1"/>
    </source>
</evidence>
<dbReference type="PROSITE" id="PS00065">
    <property type="entry name" value="D_2_HYDROXYACID_DH_1"/>
    <property type="match status" value="1"/>
</dbReference>
<evidence type="ECO:0000256" key="3">
    <source>
        <dbReference type="ARBA" id="ARBA00023002"/>
    </source>
</evidence>
<dbReference type="PANTHER" id="PTHR42789:SF1">
    <property type="entry name" value="D-ISOMER SPECIFIC 2-HYDROXYACID DEHYDROGENASE FAMILY PROTEIN (AFU_ORTHOLOGUE AFUA_6G10090)"/>
    <property type="match status" value="1"/>
</dbReference>
<comment type="similarity">
    <text evidence="1 5">Belongs to the D-isomer specific 2-hydroxyacid dehydrogenase family.</text>
</comment>
<dbReference type="InterPro" id="IPR036291">
    <property type="entry name" value="NAD(P)-bd_dom_sf"/>
</dbReference>
<organism evidence="8 9">
    <name type="scientific">Orenia metallireducens</name>
    <dbReference type="NCBI Taxonomy" id="1413210"/>
    <lineage>
        <taxon>Bacteria</taxon>
        <taxon>Bacillati</taxon>
        <taxon>Bacillota</taxon>
        <taxon>Clostridia</taxon>
        <taxon>Halanaerobiales</taxon>
        <taxon>Halobacteroidaceae</taxon>
        <taxon>Orenia</taxon>
    </lineage>
</organism>
<dbReference type="InterPro" id="IPR006140">
    <property type="entry name" value="D-isomer_DH_NAD-bd"/>
</dbReference>
<dbReference type="PANTHER" id="PTHR42789">
    <property type="entry name" value="D-ISOMER SPECIFIC 2-HYDROXYACID DEHYDROGENASE FAMILY PROTEIN (AFU_ORTHOLOGUE AFUA_6G10090)"/>
    <property type="match status" value="1"/>
</dbReference>
<dbReference type="InterPro" id="IPR006139">
    <property type="entry name" value="D-isomer_2_OHA_DH_cat_dom"/>
</dbReference>
<dbReference type="Pfam" id="PF02826">
    <property type="entry name" value="2-Hacid_dh_C"/>
    <property type="match status" value="1"/>
</dbReference>
<evidence type="ECO:0000256" key="1">
    <source>
        <dbReference type="ARBA" id="ARBA00005854"/>
    </source>
</evidence>
<protein>
    <submittedName>
        <fullName evidence="8">Glyoxylate reductase</fullName>
    </submittedName>
</protein>
<evidence type="ECO:0000256" key="2">
    <source>
        <dbReference type="ARBA" id="ARBA00022605"/>
    </source>
</evidence>
<keyword evidence="4" id="KW-0520">NAD</keyword>
<evidence type="ECO:0000256" key="4">
    <source>
        <dbReference type="ARBA" id="ARBA00023027"/>
    </source>
</evidence>
<keyword evidence="2" id="KW-0028">Amino-acid biosynthesis</keyword>
<dbReference type="SUPFAM" id="SSF52283">
    <property type="entry name" value="Formate/glycerate dehydrogenase catalytic domain-like"/>
    <property type="match status" value="1"/>
</dbReference>
<dbReference type="RefSeq" id="WP_172431890.1">
    <property type="nucleotide sequence ID" value="NZ_OBDZ01000012.1"/>
</dbReference>
<keyword evidence="9" id="KW-1185">Reference proteome</keyword>
<dbReference type="GO" id="GO:0008652">
    <property type="term" value="P:amino acid biosynthetic process"/>
    <property type="evidence" value="ECO:0007669"/>
    <property type="project" value="UniProtKB-KW"/>
</dbReference>
<dbReference type="InterPro" id="IPR029753">
    <property type="entry name" value="D-isomer_DH_CS"/>
</dbReference>
<gene>
    <name evidence="8" type="ORF">SAMN06265827_112116</name>
</gene>
<evidence type="ECO:0000256" key="5">
    <source>
        <dbReference type="RuleBase" id="RU003719"/>
    </source>
</evidence>
<evidence type="ECO:0000259" key="6">
    <source>
        <dbReference type="Pfam" id="PF00389"/>
    </source>
</evidence>
<feature type="domain" description="D-isomer specific 2-hydroxyacid dehydrogenase catalytic" evidence="6">
    <location>
        <begin position="5"/>
        <end position="315"/>
    </location>
</feature>
<dbReference type="GO" id="GO:0016616">
    <property type="term" value="F:oxidoreductase activity, acting on the CH-OH group of donors, NAD or NADP as acceptor"/>
    <property type="evidence" value="ECO:0007669"/>
    <property type="project" value="InterPro"/>
</dbReference>
<dbReference type="InterPro" id="IPR029752">
    <property type="entry name" value="D-isomer_DH_CS1"/>
</dbReference>
<dbReference type="PROSITE" id="PS00671">
    <property type="entry name" value="D_2_HYDROXYACID_DH_3"/>
    <property type="match status" value="1"/>
</dbReference>
<dbReference type="Proteomes" id="UP000219573">
    <property type="component" value="Unassembled WGS sequence"/>
</dbReference>
<sequence>MAFKVLVTKNMPKDGFKELDKHCDLTIYSGAVISNDELLELAPSLDGIIASGVKIKEDFIKKATNLKIISRYGVGYDSIDIQAATKAGVVVTNLPDTVTESTAELTFALMLTLSRKIIEANQIARSQKSSWDSTFILGNSLYDKKLGIVGFGRIGQAVAKRAKTFGMEIYYYDLKQIDANKLDFKATYLPLEQLLTSMDYITLHLPYLTSTHHLISIKQLASMKKTAYLINAARGGLVNQEALIQALQNKEIAGAALDVFEDEPNVPKELSQLPNLVLTPHIGTATAETRRKMSQEASNRVLAIIKGEVPPSIVNPDYQRYLKQS</sequence>
<dbReference type="Pfam" id="PF00389">
    <property type="entry name" value="2-Hacid_dh"/>
    <property type="match status" value="1"/>
</dbReference>
<proteinExistence type="inferred from homology"/>
<dbReference type="EMBL" id="OBDZ01000012">
    <property type="protein sequence ID" value="SNY29142.1"/>
    <property type="molecule type" value="Genomic_DNA"/>
</dbReference>
<evidence type="ECO:0000259" key="7">
    <source>
        <dbReference type="Pfam" id="PF02826"/>
    </source>
</evidence>
<dbReference type="Gene3D" id="3.40.50.720">
    <property type="entry name" value="NAD(P)-binding Rossmann-like Domain"/>
    <property type="match status" value="2"/>
</dbReference>
<evidence type="ECO:0000313" key="9">
    <source>
        <dbReference type="Proteomes" id="UP000219573"/>
    </source>
</evidence>
<dbReference type="InterPro" id="IPR050857">
    <property type="entry name" value="D-2-hydroxyacid_DH"/>
</dbReference>
<dbReference type="GO" id="GO:0051287">
    <property type="term" value="F:NAD binding"/>
    <property type="evidence" value="ECO:0007669"/>
    <property type="project" value="InterPro"/>
</dbReference>
<accession>A0A285H043</accession>
<reference evidence="9" key="1">
    <citation type="submission" date="2017-09" db="EMBL/GenBank/DDBJ databases">
        <authorList>
            <person name="Varghese N."/>
            <person name="Submissions S."/>
        </authorList>
    </citation>
    <scope>NUCLEOTIDE SEQUENCE [LARGE SCALE GENOMIC DNA]</scope>
    <source>
        <strain evidence="9">MSL47</strain>
    </source>
</reference>
<dbReference type="FunFam" id="3.40.50.720:FF:000203">
    <property type="entry name" value="D-3-phosphoglycerate dehydrogenase (SerA)"/>
    <property type="match status" value="1"/>
</dbReference>
<dbReference type="AlphaFoldDB" id="A0A285H043"/>
<name>A0A285H043_9FIRM</name>